<comment type="caution">
    <text evidence="2">The sequence shown here is derived from an EMBL/GenBank/DDBJ whole genome shotgun (WGS) entry which is preliminary data.</text>
</comment>
<protein>
    <recommendedName>
        <fullName evidence="1">TadE-like domain-containing protein</fullName>
    </recommendedName>
</protein>
<evidence type="ECO:0000259" key="1">
    <source>
        <dbReference type="Pfam" id="PF07811"/>
    </source>
</evidence>
<dbReference type="Proteomes" id="UP000578077">
    <property type="component" value="Unassembled WGS sequence"/>
</dbReference>
<dbReference type="Pfam" id="PF07811">
    <property type="entry name" value="TadE"/>
    <property type="match status" value="1"/>
</dbReference>
<dbReference type="InterPro" id="IPR012495">
    <property type="entry name" value="TadE-like_dom"/>
</dbReference>
<evidence type="ECO:0000313" key="3">
    <source>
        <dbReference type="Proteomes" id="UP000578077"/>
    </source>
</evidence>
<evidence type="ECO:0000313" key="2">
    <source>
        <dbReference type="EMBL" id="MBB5998073.1"/>
    </source>
</evidence>
<sequence>MGERRRHARGDRGSTELAIATPLLLLLVMLVVQTALWAHAGHTAETIARHGLAATRAVGASEADGHAAAHQAAGQLGGDLLTDVDVRIERSATTARVAIRAEVPSLIPGLSWPITQEQQAPVERIVPAQGEQR</sequence>
<reference evidence="2 3" key="1">
    <citation type="submission" date="2020-08" db="EMBL/GenBank/DDBJ databases">
        <title>Sequencing the genomes of 1000 actinobacteria strains.</title>
        <authorList>
            <person name="Klenk H.-P."/>
        </authorList>
    </citation>
    <scope>NUCLEOTIDE SEQUENCE [LARGE SCALE GENOMIC DNA]</scope>
    <source>
        <strain evidence="2 3">DSM 44593</strain>
    </source>
</reference>
<organism evidence="2 3">
    <name type="scientific">Streptomonospora salina</name>
    <dbReference type="NCBI Taxonomy" id="104205"/>
    <lineage>
        <taxon>Bacteria</taxon>
        <taxon>Bacillati</taxon>
        <taxon>Actinomycetota</taxon>
        <taxon>Actinomycetes</taxon>
        <taxon>Streptosporangiales</taxon>
        <taxon>Nocardiopsidaceae</taxon>
        <taxon>Streptomonospora</taxon>
    </lineage>
</organism>
<feature type="domain" description="TadE-like" evidence="1">
    <location>
        <begin position="15"/>
        <end position="51"/>
    </location>
</feature>
<accession>A0A841EAI2</accession>
<name>A0A841EAI2_9ACTN</name>
<gene>
    <name evidence="2" type="ORF">HNR25_001824</name>
</gene>
<proteinExistence type="predicted"/>
<dbReference type="RefSeq" id="WP_312862429.1">
    <property type="nucleotide sequence ID" value="NZ_BAABKT010000008.1"/>
</dbReference>
<keyword evidence="3" id="KW-1185">Reference proteome</keyword>
<dbReference type="EMBL" id="JACHLY010000001">
    <property type="protein sequence ID" value="MBB5998073.1"/>
    <property type="molecule type" value="Genomic_DNA"/>
</dbReference>
<dbReference type="AlphaFoldDB" id="A0A841EAI2"/>